<name>A0A6P5G060_ANACO</name>
<evidence type="ECO:0000256" key="2">
    <source>
        <dbReference type="ARBA" id="ARBA00022734"/>
    </source>
</evidence>
<evidence type="ECO:0000259" key="3">
    <source>
        <dbReference type="PROSITE" id="PS51752"/>
    </source>
</evidence>
<reference evidence="4" key="1">
    <citation type="journal article" date="2015" name="Nat. Genet.">
        <title>The pineapple genome and the evolution of CAM photosynthesis.</title>
        <authorList>
            <person name="Ming R."/>
            <person name="VanBuren R."/>
            <person name="Wai C.M."/>
            <person name="Tang H."/>
            <person name="Schatz M.C."/>
            <person name="Bowers J.E."/>
            <person name="Lyons E."/>
            <person name="Wang M.L."/>
            <person name="Chen J."/>
            <person name="Biggers E."/>
            <person name="Zhang J."/>
            <person name="Huang L."/>
            <person name="Zhang L."/>
            <person name="Miao W."/>
            <person name="Zhang J."/>
            <person name="Ye Z."/>
            <person name="Miao C."/>
            <person name="Lin Z."/>
            <person name="Wang H."/>
            <person name="Zhou H."/>
            <person name="Yim W.C."/>
            <person name="Priest H.D."/>
            <person name="Zheng C."/>
            <person name="Woodhouse M."/>
            <person name="Edger P.P."/>
            <person name="Guyot R."/>
            <person name="Guo H.B."/>
            <person name="Guo H."/>
            <person name="Zheng G."/>
            <person name="Singh R."/>
            <person name="Sharma A."/>
            <person name="Min X."/>
            <person name="Zheng Y."/>
            <person name="Lee H."/>
            <person name="Gurtowski J."/>
            <person name="Sedlazeck F.J."/>
            <person name="Harkess A."/>
            <person name="McKain M.R."/>
            <person name="Liao Z."/>
            <person name="Fang J."/>
            <person name="Liu J."/>
            <person name="Zhang X."/>
            <person name="Zhang Q."/>
            <person name="Hu W."/>
            <person name="Qin Y."/>
            <person name="Wang K."/>
            <person name="Chen L.Y."/>
            <person name="Shirley N."/>
            <person name="Lin Y.R."/>
            <person name="Liu L.Y."/>
            <person name="Hernandez A.G."/>
            <person name="Wright C.L."/>
            <person name="Bulone V."/>
            <person name="Tuskan G.A."/>
            <person name="Heath K."/>
            <person name="Zee F."/>
            <person name="Moore P.H."/>
            <person name="Sunkar R."/>
            <person name="Leebens-Mack J.H."/>
            <person name="Mockler T."/>
            <person name="Bennetzen J.L."/>
            <person name="Freeling M."/>
            <person name="Sankoff D."/>
            <person name="Paterson A.H."/>
            <person name="Zhu X."/>
            <person name="Yang X."/>
            <person name="Smith J.A."/>
            <person name="Cushman J.C."/>
            <person name="Paull R.E."/>
            <person name="Yu Q."/>
        </authorList>
    </citation>
    <scope>NUCLEOTIDE SEQUENCE [LARGE SCALE GENOMIC DNA]</scope>
    <source>
        <strain evidence="4">cv. F153</strain>
    </source>
</reference>
<dbReference type="SMART" id="SM00915">
    <property type="entry name" value="Jacalin"/>
    <property type="match status" value="1"/>
</dbReference>
<dbReference type="FunFam" id="2.100.10.30:FF:000001">
    <property type="entry name" value="Jacalin-related lectin 33"/>
    <property type="match status" value="1"/>
</dbReference>
<dbReference type="AlphaFoldDB" id="A0A6P5G060"/>
<dbReference type="InterPro" id="IPR033734">
    <property type="entry name" value="Jacalin-like_lectin_dom_plant"/>
</dbReference>
<feature type="domain" description="Jacalin-type lectin" evidence="3">
    <location>
        <begin position="4"/>
        <end position="144"/>
    </location>
</feature>
<gene>
    <name evidence="5" type="primary">LOC109719633</name>
</gene>
<organism evidence="4 5">
    <name type="scientific">Ananas comosus</name>
    <name type="common">Pineapple</name>
    <name type="synonym">Ananas ananas</name>
    <dbReference type="NCBI Taxonomy" id="4615"/>
    <lineage>
        <taxon>Eukaryota</taxon>
        <taxon>Viridiplantae</taxon>
        <taxon>Streptophyta</taxon>
        <taxon>Embryophyta</taxon>
        <taxon>Tracheophyta</taxon>
        <taxon>Spermatophyta</taxon>
        <taxon>Magnoliopsida</taxon>
        <taxon>Liliopsida</taxon>
        <taxon>Poales</taxon>
        <taxon>Bromeliaceae</taxon>
        <taxon>Bromelioideae</taxon>
        <taxon>Ananas</taxon>
    </lineage>
</organism>
<dbReference type="InterPro" id="IPR036404">
    <property type="entry name" value="Jacalin-like_lectin_dom_sf"/>
</dbReference>
<dbReference type="Pfam" id="PF01419">
    <property type="entry name" value="Jacalin"/>
    <property type="match status" value="1"/>
</dbReference>
<dbReference type="InterPro" id="IPR001229">
    <property type="entry name" value="Jacalin-like_lectin_dom"/>
</dbReference>
<reference evidence="5" key="2">
    <citation type="submission" date="2025-08" db="UniProtKB">
        <authorList>
            <consortium name="RefSeq"/>
        </authorList>
    </citation>
    <scope>IDENTIFICATION</scope>
    <source>
        <tissue evidence="5">Leaf</tissue>
    </source>
</reference>
<evidence type="ECO:0000313" key="4">
    <source>
        <dbReference type="Proteomes" id="UP000515123"/>
    </source>
</evidence>
<evidence type="ECO:0000256" key="1">
    <source>
        <dbReference type="ARBA" id="ARBA00006568"/>
    </source>
</evidence>
<evidence type="ECO:0000313" key="5">
    <source>
        <dbReference type="RefSeq" id="XP_020101996.1"/>
    </source>
</evidence>
<dbReference type="Proteomes" id="UP000515123">
    <property type="component" value="Linkage group 13"/>
</dbReference>
<accession>A0A6P5G060</accession>
<sequence length="145" mass="15034">MSGLVKLGLWGGNGGNPCDIDGRSTRLAKIVIRSADSINALGFEYVQDGMTLTAGPWGGSGGGTSTIEFQPGEHLTEINGTTGPYSNIANLVRSLTFVTNVSKYGPYGAVQGTPFVIPVASGRIVAFYGRAGMNLDAIGTYLMPS</sequence>
<keyword evidence="2" id="KW-0430">Lectin</keyword>
<dbReference type="PANTHER" id="PTHR46506">
    <property type="entry name" value="OS05G0143600 PROTEIN"/>
    <property type="match status" value="1"/>
</dbReference>
<dbReference type="OrthoDB" id="581739at2759"/>
<dbReference type="GeneID" id="109719633"/>
<dbReference type="CDD" id="cd09612">
    <property type="entry name" value="Jacalin"/>
    <property type="match status" value="1"/>
</dbReference>
<dbReference type="SUPFAM" id="SSF51101">
    <property type="entry name" value="Mannose-binding lectins"/>
    <property type="match status" value="1"/>
</dbReference>
<protein>
    <submittedName>
        <fullName evidence="5">Salt stress-induced protein-like</fullName>
    </submittedName>
</protein>
<dbReference type="GO" id="GO:0030246">
    <property type="term" value="F:carbohydrate binding"/>
    <property type="evidence" value="ECO:0007669"/>
    <property type="project" value="UniProtKB-KW"/>
</dbReference>
<proteinExistence type="inferred from homology"/>
<dbReference type="RefSeq" id="XP_020101996.1">
    <property type="nucleotide sequence ID" value="XM_020246407.1"/>
</dbReference>
<dbReference type="PROSITE" id="PS51752">
    <property type="entry name" value="JACALIN_LECTIN"/>
    <property type="match status" value="1"/>
</dbReference>
<comment type="similarity">
    <text evidence="1">Belongs to the jacalin lectin family.</text>
</comment>
<keyword evidence="4" id="KW-1185">Reference proteome</keyword>
<dbReference type="Gene3D" id="2.100.10.30">
    <property type="entry name" value="Jacalin-like lectin domain"/>
    <property type="match status" value="1"/>
</dbReference>